<comment type="caution">
    <text evidence="2">The sequence shown here is derived from an EMBL/GenBank/DDBJ whole genome shotgun (WGS) entry which is preliminary data.</text>
</comment>
<evidence type="ECO:0000313" key="2">
    <source>
        <dbReference type="EMBL" id="KAJ8989972.1"/>
    </source>
</evidence>
<dbReference type="Proteomes" id="UP001161757">
    <property type="component" value="Unassembled WGS sequence"/>
</dbReference>
<dbReference type="AlphaFoldDB" id="A0AAN6ITG9"/>
<organism evidence="2 3">
    <name type="scientific">Exophiala dermatitidis</name>
    <name type="common">Black yeast-like fungus</name>
    <name type="synonym">Wangiella dermatitidis</name>
    <dbReference type="NCBI Taxonomy" id="5970"/>
    <lineage>
        <taxon>Eukaryota</taxon>
        <taxon>Fungi</taxon>
        <taxon>Dikarya</taxon>
        <taxon>Ascomycota</taxon>
        <taxon>Pezizomycotina</taxon>
        <taxon>Eurotiomycetes</taxon>
        <taxon>Chaetothyriomycetidae</taxon>
        <taxon>Chaetothyriales</taxon>
        <taxon>Herpotrichiellaceae</taxon>
        <taxon>Exophiala</taxon>
    </lineage>
</organism>
<reference evidence="2" key="1">
    <citation type="submission" date="2023-01" db="EMBL/GenBank/DDBJ databases">
        <title>Exophiala dermititidis isolated from Cystic Fibrosis Patient.</title>
        <authorList>
            <person name="Kurbessoian T."/>
            <person name="Crocker A."/>
            <person name="Murante D."/>
            <person name="Hogan D.A."/>
            <person name="Stajich J.E."/>
        </authorList>
    </citation>
    <scope>NUCLEOTIDE SEQUENCE</scope>
    <source>
        <strain evidence="2">Ex8</strain>
    </source>
</reference>
<feature type="compositionally biased region" description="Basic residues" evidence="1">
    <location>
        <begin position="17"/>
        <end position="36"/>
    </location>
</feature>
<gene>
    <name evidence="2" type="ORF">HRR80_006108</name>
</gene>
<feature type="compositionally biased region" description="Gly residues" evidence="1">
    <location>
        <begin position="1"/>
        <end position="11"/>
    </location>
</feature>
<protein>
    <recommendedName>
        <fullName evidence="4">Transcription factor domain-containing protein</fullName>
    </recommendedName>
</protein>
<dbReference type="PANTHER" id="PTHR37540">
    <property type="entry name" value="TRANSCRIPTION FACTOR (ACR-2), PUTATIVE-RELATED-RELATED"/>
    <property type="match status" value="1"/>
</dbReference>
<feature type="region of interest" description="Disordered" evidence="1">
    <location>
        <begin position="48"/>
        <end position="68"/>
    </location>
</feature>
<evidence type="ECO:0000256" key="1">
    <source>
        <dbReference type="SAM" id="MobiDB-lite"/>
    </source>
</evidence>
<evidence type="ECO:0000313" key="3">
    <source>
        <dbReference type="Proteomes" id="UP001161757"/>
    </source>
</evidence>
<accession>A0AAN6ITG9</accession>
<sequence>MSGRPGLGSGIQPGLRSRAKAHVMHDHQRKSTHKRGSVWKVTTPDTFGLLSKKEPKQSDSADLSTGVKASGARARMELLELTMRGHHAIVSRTMTNDFHETDKQDAACRHKAPLGPTSGLNLSSLLQRLTIDTQPRGSTQMDIFHALPIMLTPWDETLISRWVNYDRIPWCPINGQSEWIPFIVNNAMLLHTNLYCWGMHFHAKLTEADATTFFKENPRILEHKVTAIHLMNRHLSTTSACNGATAVVATDEILAAVSIMANIELGFQSRDEAARHMQGLETLLHMRGGMHCLSGVGKVGALLQRVISWNDMLCVELFGGTLRFPSQLPLGDGGYGYIASDDAVCHLEPLQPRFAGNLQREVEGLLGEIHAICDETQARPMTTLTPADKLVRHDVLLRLERRLCMATRITSVSASLSRLQRTNAACIDEMWRAVACAALMYVHHHVRDHSLHWPQFPALVTQFHGHYSLSVANTQPGGGSDQPWDLLPASLHLWALAVGSVVSRHETRMINALADACRVRGCVTWAAFSSMLDQCPSLGEPDTVKFKSVWTMVATVLGMSSFFED</sequence>
<evidence type="ECO:0008006" key="4">
    <source>
        <dbReference type="Google" id="ProtNLM"/>
    </source>
</evidence>
<name>A0AAN6ITG9_EXODE</name>
<dbReference type="EMBL" id="JAJGCB010000012">
    <property type="protein sequence ID" value="KAJ8989972.1"/>
    <property type="molecule type" value="Genomic_DNA"/>
</dbReference>
<proteinExistence type="predicted"/>
<feature type="region of interest" description="Disordered" evidence="1">
    <location>
        <begin position="1"/>
        <end position="36"/>
    </location>
</feature>
<dbReference type="PANTHER" id="PTHR37540:SF5">
    <property type="entry name" value="TRANSCRIPTION FACTOR DOMAIN-CONTAINING PROTEIN"/>
    <property type="match status" value="1"/>
</dbReference>